<feature type="transmembrane region" description="Helical" evidence="4">
    <location>
        <begin position="67"/>
        <end position="86"/>
    </location>
</feature>
<feature type="transmembrane region" description="Helical" evidence="4">
    <location>
        <begin position="486"/>
        <end position="506"/>
    </location>
</feature>
<feature type="transmembrane region" description="Helical" evidence="4">
    <location>
        <begin position="512"/>
        <end position="531"/>
    </location>
</feature>
<dbReference type="InterPro" id="IPR011992">
    <property type="entry name" value="EF-hand-dom_pair"/>
</dbReference>
<feature type="transmembrane region" description="Helical" evidence="4">
    <location>
        <begin position="411"/>
        <end position="433"/>
    </location>
</feature>
<evidence type="ECO:0000256" key="1">
    <source>
        <dbReference type="ARBA" id="ARBA00022449"/>
    </source>
</evidence>
<keyword evidence="4" id="KW-0472">Membrane</keyword>
<evidence type="ECO:0000256" key="3">
    <source>
        <dbReference type="SAM" id="MobiDB-lite"/>
    </source>
</evidence>
<keyword evidence="5" id="KW-0732">Signal</keyword>
<dbReference type="Gene3D" id="1.10.238.10">
    <property type="entry name" value="EF-hand"/>
    <property type="match status" value="1"/>
</dbReference>
<feature type="transmembrane region" description="Helical" evidence="4">
    <location>
        <begin position="138"/>
        <end position="162"/>
    </location>
</feature>
<gene>
    <name evidence="7" type="ORF">EUGRSUZ_E02663</name>
</gene>
<feature type="transmembrane region" description="Helical" evidence="4">
    <location>
        <begin position="203"/>
        <end position="220"/>
    </location>
</feature>
<dbReference type="EMBL" id="KK198757">
    <property type="protein sequence ID" value="KCW74040.1"/>
    <property type="molecule type" value="Genomic_DNA"/>
</dbReference>
<evidence type="ECO:0000256" key="4">
    <source>
        <dbReference type="SAM" id="Phobius"/>
    </source>
</evidence>
<dbReference type="SUPFAM" id="SSF47473">
    <property type="entry name" value="EF-hand"/>
    <property type="match status" value="1"/>
</dbReference>
<evidence type="ECO:0000313" key="7">
    <source>
        <dbReference type="EMBL" id="KCW74040.1"/>
    </source>
</evidence>
<evidence type="ECO:0000256" key="5">
    <source>
        <dbReference type="SAM" id="SignalP"/>
    </source>
</evidence>
<keyword evidence="1" id="KW-0050">Antiport</keyword>
<feature type="domain" description="EF-hand" evidence="6">
    <location>
        <begin position="285"/>
        <end position="320"/>
    </location>
</feature>
<organism evidence="7">
    <name type="scientific">Eucalyptus grandis</name>
    <name type="common">Flooded gum</name>
    <dbReference type="NCBI Taxonomy" id="71139"/>
    <lineage>
        <taxon>Eukaryota</taxon>
        <taxon>Viridiplantae</taxon>
        <taxon>Streptophyta</taxon>
        <taxon>Embryophyta</taxon>
        <taxon>Tracheophyta</taxon>
        <taxon>Spermatophyta</taxon>
        <taxon>Magnoliopsida</taxon>
        <taxon>eudicotyledons</taxon>
        <taxon>Gunneridae</taxon>
        <taxon>Pentapetalae</taxon>
        <taxon>rosids</taxon>
        <taxon>malvids</taxon>
        <taxon>Myrtales</taxon>
        <taxon>Myrtaceae</taxon>
        <taxon>Myrtoideae</taxon>
        <taxon>Eucalypteae</taxon>
        <taxon>Eucalyptus</taxon>
    </lineage>
</organism>
<accession>A0A059C7Y4</accession>
<feature type="transmembrane region" description="Helical" evidence="4">
    <location>
        <begin position="445"/>
        <end position="465"/>
    </location>
</feature>
<dbReference type="eggNOG" id="ENOG502QQG6">
    <property type="taxonomic scope" value="Eukaryota"/>
</dbReference>
<dbReference type="GO" id="GO:0070588">
    <property type="term" value="P:calcium ion transmembrane transport"/>
    <property type="evidence" value="ECO:0000318"/>
    <property type="project" value="GO_Central"/>
</dbReference>
<dbReference type="PANTHER" id="PTHR31503:SF80">
    <property type="entry name" value="EF-HAND DOMAIN-CONTAINING PROTEIN"/>
    <property type="match status" value="1"/>
</dbReference>
<sequence>MRIAFFILLVFLTSRSAECRSIKPIFSLIPDGMANRINSNYSAHQELKTTTITCDLTYSFLPCTTELLGEIFLIVVYEFLLGYAANCVNSGSELFLRMFGTGIFSSSLFQILGSLPSVIIMLVSSISSSVETVETTAAMGMAMLTGSAVYSLTIVWGSVVAFGSHSISKTSSSSITFYIYSGHSLPSGIVGSGIETDTETKKIASIMFVSMIPFLILQLAKIINSTTGTKVVVSITLGVTVILLIADYTLLVFRPWIQEKSFAYITSKYSGNSKFLSLCIVDGKTSESRIKEVFRKINQNNDSQVSKAELYSFLLGLQEGADVSTDDYAVAMMTKLDDSHDASLSEMEFVQGITKWLNQGTLASNSHAQDLAKSRSQSNNSTGAIEEQERLLSQQDTTSKPRSALAISWNYAKASFLIVLGTTMMVILGSPLMQSFQDVASDLNMPSFLVSYVMLPLAMSYKQALGAITSARKKTLKDISGPMSEVYRGVFLNNLMGLVTFLLLLLIKDISWNVSAEVLVVLLICSFMGVLTSLRTQFPLWTAVLAYSLYPFSILLLYVLTSVLGWS</sequence>
<feature type="signal peptide" evidence="5">
    <location>
        <begin position="1"/>
        <end position="19"/>
    </location>
</feature>
<dbReference type="InParanoid" id="A0A059C7Y4"/>
<dbReference type="InterPro" id="IPR004713">
    <property type="entry name" value="CaH_exchang"/>
</dbReference>
<feature type="transmembrane region" description="Helical" evidence="4">
    <location>
        <begin position="538"/>
        <end position="560"/>
    </location>
</feature>
<dbReference type="AlphaFoldDB" id="A0A059C7Y4"/>
<dbReference type="PROSITE" id="PS50222">
    <property type="entry name" value="EF_HAND_2"/>
    <property type="match status" value="1"/>
</dbReference>
<dbReference type="GO" id="GO:0005509">
    <property type="term" value="F:calcium ion binding"/>
    <property type="evidence" value="ECO:0007669"/>
    <property type="project" value="InterPro"/>
</dbReference>
<keyword evidence="1" id="KW-0813">Transport</keyword>
<dbReference type="InterPro" id="IPR002048">
    <property type="entry name" value="EF_hand_dom"/>
</dbReference>
<reference evidence="7" key="1">
    <citation type="submission" date="2013-07" db="EMBL/GenBank/DDBJ databases">
        <title>The genome of Eucalyptus grandis.</title>
        <authorList>
            <person name="Schmutz J."/>
            <person name="Hayes R."/>
            <person name="Myburg A."/>
            <person name="Tuskan G."/>
            <person name="Grattapaglia D."/>
            <person name="Rokhsar D.S."/>
        </authorList>
    </citation>
    <scope>NUCLEOTIDE SEQUENCE</scope>
    <source>
        <tissue evidence="7">Leaf extractions</tissue>
    </source>
</reference>
<keyword evidence="4" id="KW-1133">Transmembrane helix</keyword>
<dbReference type="GO" id="GO:0015369">
    <property type="term" value="F:calcium:proton antiporter activity"/>
    <property type="evidence" value="ECO:0000318"/>
    <property type="project" value="GO_Central"/>
</dbReference>
<feature type="compositionally biased region" description="Polar residues" evidence="3">
    <location>
        <begin position="368"/>
        <end position="383"/>
    </location>
</feature>
<protein>
    <recommendedName>
        <fullName evidence="6">EF-hand domain-containing protein</fullName>
    </recommendedName>
</protein>
<dbReference type="Gramene" id="KCW74040">
    <property type="protein sequence ID" value="KCW74040"/>
    <property type="gene ID" value="EUGRSUZ_E02663"/>
</dbReference>
<dbReference type="OMA" id="TCEPPYG"/>
<name>A0A059C7Y4_EUCGR</name>
<feature type="transmembrane region" description="Helical" evidence="4">
    <location>
        <begin position="232"/>
        <end position="253"/>
    </location>
</feature>
<feature type="chain" id="PRO_5001574972" description="EF-hand domain-containing protein" evidence="5">
    <location>
        <begin position="20"/>
        <end position="567"/>
    </location>
</feature>
<dbReference type="GO" id="GO:0006874">
    <property type="term" value="P:intracellular calcium ion homeostasis"/>
    <property type="evidence" value="ECO:0000318"/>
    <property type="project" value="GO_Central"/>
</dbReference>
<dbReference type="GO" id="GO:0016020">
    <property type="term" value="C:membrane"/>
    <property type="evidence" value="ECO:0007669"/>
    <property type="project" value="InterPro"/>
</dbReference>
<feature type="region of interest" description="Disordered" evidence="3">
    <location>
        <begin position="368"/>
        <end position="397"/>
    </location>
</feature>
<keyword evidence="2" id="KW-0406">Ion transport</keyword>
<feature type="transmembrane region" description="Helical" evidence="4">
    <location>
        <begin position="98"/>
        <end position="126"/>
    </location>
</feature>
<proteinExistence type="predicted"/>
<evidence type="ECO:0000259" key="6">
    <source>
        <dbReference type="PROSITE" id="PS50222"/>
    </source>
</evidence>
<dbReference type="PANTHER" id="PTHR31503">
    <property type="entry name" value="VACUOLAR CALCIUM ION TRANSPORTER"/>
    <property type="match status" value="1"/>
</dbReference>
<keyword evidence="4" id="KW-0812">Transmembrane</keyword>
<evidence type="ECO:0000256" key="2">
    <source>
        <dbReference type="ARBA" id="ARBA00023065"/>
    </source>
</evidence>